<comment type="caution">
    <text evidence="4">The sequence shown here is derived from an EMBL/GenBank/DDBJ whole genome shotgun (WGS) entry which is preliminary data.</text>
</comment>
<evidence type="ECO:0000256" key="2">
    <source>
        <dbReference type="ARBA" id="ARBA00022448"/>
    </source>
</evidence>
<dbReference type="CDD" id="cd13585">
    <property type="entry name" value="PBP2_TMBP_like"/>
    <property type="match status" value="1"/>
</dbReference>
<dbReference type="InterPro" id="IPR006059">
    <property type="entry name" value="SBP"/>
</dbReference>
<dbReference type="RefSeq" id="WP_345214979.1">
    <property type="nucleotide sequence ID" value="NZ_BAABGN010000002.1"/>
</dbReference>
<gene>
    <name evidence="4" type="ORF">GCM10023169_05760</name>
    <name evidence="5" type="ORF">GCM10023169_13420</name>
</gene>
<dbReference type="PANTHER" id="PTHR30061">
    <property type="entry name" value="MALTOSE-BINDING PERIPLASMIC PROTEIN"/>
    <property type="match status" value="1"/>
</dbReference>
<dbReference type="EMBL" id="BAABGN010000004">
    <property type="protein sequence ID" value="GAA4420960.1"/>
    <property type="molecule type" value="Genomic_DNA"/>
</dbReference>
<sequence>MSQTNTRPRSIGARTALGGLVALSLTACGSFGGGGENTEEATPEGDGTISFWHYYADPHGIPLTNVLEAYDEDHDEVEIDVRHIPFPDFNRTLQQAAATGEVPDIALINAFDTHAMAEAGIIEDLSDRVEKWGEEDAYYETSWATTQVDGSTYGIPHVADDYAVYYNQDLLDEAGVEPPETWAEMEQAAAELSEHTSHGIAICGREGAEGATGILLRTLAAGGSLEQFSDGGPEALGSFQTMVDNGGLSQGFLTWSEEDAKNQFATGQAAMMINSATYVNILREEAPDLNWDVVPMPTDEVSRTFLSAENLAIGAGSGDADAAWDLIAHLQQPEVLEEYLPKRNKLPARDDVPGAVEDPVRQTFAEELENAWAPQGELATHSNEVLAAVQEAMQATISGSKSPEDAAADAQARIDEILSASS</sequence>
<evidence type="ECO:0000313" key="5">
    <source>
        <dbReference type="EMBL" id="GAA4420960.1"/>
    </source>
</evidence>
<evidence type="ECO:0000313" key="6">
    <source>
        <dbReference type="Proteomes" id="UP001500622"/>
    </source>
</evidence>
<dbReference type="Pfam" id="PF13416">
    <property type="entry name" value="SBP_bac_8"/>
    <property type="match status" value="1"/>
</dbReference>
<reference evidence="4" key="3">
    <citation type="submission" date="2023-12" db="EMBL/GenBank/DDBJ databases">
        <authorList>
            <person name="Sun Q."/>
            <person name="Inoue M."/>
        </authorList>
    </citation>
    <scope>NUCLEOTIDE SEQUENCE</scope>
    <source>
        <strain evidence="4">JCM 17810</strain>
    </source>
</reference>
<proteinExistence type="inferred from homology"/>
<reference evidence="6" key="2">
    <citation type="journal article" date="2019" name="Int. J. Syst. Evol. Microbiol.">
        <title>The Global Catalogue of Microorganisms (GCM) 10K type strain sequencing project: providing services to taxonomists for standard genome sequencing and annotation.</title>
        <authorList>
            <consortium name="The Broad Institute Genomics Platform"/>
            <consortium name="The Broad Institute Genome Sequencing Center for Infectious Disease"/>
            <person name="Wu L."/>
            <person name="Ma J."/>
        </authorList>
    </citation>
    <scope>NUCLEOTIDE SEQUENCE [LARGE SCALE GENOMIC DNA]</scope>
    <source>
        <strain evidence="6">JCM 17810</strain>
    </source>
</reference>
<reference evidence="4" key="1">
    <citation type="journal article" date="2014" name="Int. J. Syst. Evol. Microbiol.">
        <title>Complete genome of a new Firmicutes species belonging to the dominant human colonic microbiota ('Ruminococcus bicirculans') reveals two chromosomes and a selective capacity to utilize plant glucans.</title>
        <authorList>
            <consortium name="NISC Comparative Sequencing Program"/>
            <person name="Wegmann U."/>
            <person name="Louis P."/>
            <person name="Goesmann A."/>
            <person name="Henrissat B."/>
            <person name="Duncan S.H."/>
            <person name="Flint H.J."/>
        </authorList>
    </citation>
    <scope>NUCLEOTIDE SEQUENCE</scope>
    <source>
        <strain evidence="4">JCM 17810</strain>
    </source>
</reference>
<dbReference type="EMBL" id="BAABGN010000002">
    <property type="protein sequence ID" value="GAA4417362.1"/>
    <property type="molecule type" value="Genomic_DNA"/>
</dbReference>
<organism evidence="4 6">
    <name type="scientific">Georgenia halophila</name>
    <dbReference type="NCBI Taxonomy" id="620889"/>
    <lineage>
        <taxon>Bacteria</taxon>
        <taxon>Bacillati</taxon>
        <taxon>Actinomycetota</taxon>
        <taxon>Actinomycetes</taxon>
        <taxon>Micrococcales</taxon>
        <taxon>Bogoriellaceae</taxon>
        <taxon>Georgenia</taxon>
    </lineage>
</organism>
<accession>A0ABP8KVR8</accession>
<comment type="similarity">
    <text evidence="1">Belongs to the bacterial solute-binding protein 1 family.</text>
</comment>
<evidence type="ECO:0000313" key="4">
    <source>
        <dbReference type="EMBL" id="GAA4417362.1"/>
    </source>
</evidence>
<name>A0ABP8KVR8_9MICO</name>
<dbReference type="PROSITE" id="PS51257">
    <property type="entry name" value="PROKAR_LIPOPROTEIN"/>
    <property type="match status" value="1"/>
</dbReference>
<keyword evidence="2" id="KW-0813">Transport</keyword>
<evidence type="ECO:0000256" key="3">
    <source>
        <dbReference type="ARBA" id="ARBA00022729"/>
    </source>
</evidence>
<dbReference type="PANTHER" id="PTHR30061:SF50">
    <property type="entry name" value="MALTOSE_MALTODEXTRIN-BINDING PERIPLASMIC PROTEIN"/>
    <property type="match status" value="1"/>
</dbReference>
<keyword evidence="6" id="KW-1185">Reference proteome</keyword>
<keyword evidence="3" id="KW-0732">Signal</keyword>
<dbReference type="Gene3D" id="3.40.190.10">
    <property type="entry name" value="Periplasmic binding protein-like II"/>
    <property type="match status" value="1"/>
</dbReference>
<protein>
    <submittedName>
        <fullName evidence="4">Sugar ABC transporter substrate-binding protein</fullName>
    </submittedName>
</protein>
<dbReference type="SUPFAM" id="SSF53850">
    <property type="entry name" value="Periplasmic binding protein-like II"/>
    <property type="match status" value="1"/>
</dbReference>
<evidence type="ECO:0000256" key="1">
    <source>
        <dbReference type="ARBA" id="ARBA00008520"/>
    </source>
</evidence>
<dbReference type="Proteomes" id="UP001500622">
    <property type="component" value="Unassembled WGS sequence"/>
</dbReference>